<proteinExistence type="predicted"/>
<dbReference type="EMBL" id="BSXW01000805">
    <property type="protein sequence ID" value="GMF29921.1"/>
    <property type="molecule type" value="Genomic_DNA"/>
</dbReference>
<evidence type="ECO:0000313" key="2">
    <source>
        <dbReference type="Proteomes" id="UP001165083"/>
    </source>
</evidence>
<reference evidence="1" key="1">
    <citation type="submission" date="2023-04" db="EMBL/GenBank/DDBJ databases">
        <title>Phytophthora lilii NBRC 32176.</title>
        <authorList>
            <person name="Ichikawa N."/>
            <person name="Sato H."/>
            <person name="Tonouchi N."/>
        </authorList>
    </citation>
    <scope>NUCLEOTIDE SEQUENCE</scope>
    <source>
        <strain evidence="1">NBRC 32176</strain>
    </source>
</reference>
<dbReference type="AlphaFoldDB" id="A0A9W6X492"/>
<name>A0A9W6X492_9STRA</name>
<protein>
    <submittedName>
        <fullName evidence="1">Unnamed protein product</fullName>
    </submittedName>
</protein>
<accession>A0A9W6X492</accession>
<sequence>MVTGLSRQALCALRPAGVAHCRRDEVGDAVHQHERVVRGAVHEGGVAVVEHGGVVGGHDGVGEDVELGLAVDVHGGALERELESQGWRVGQGGFEAT</sequence>
<comment type="caution">
    <text evidence="1">The sequence shown here is derived from an EMBL/GenBank/DDBJ whole genome shotgun (WGS) entry which is preliminary data.</text>
</comment>
<organism evidence="1 2">
    <name type="scientific">Phytophthora lilii</name>
    <dbReference type="NCBI Taxonomy" id="2077276"/>
    <lineage>
        <taxon>Eukaryota</taxon>
        <taxon>Sar</taxon>
        <taxon>Stramenopiles</taxon>
        <taxon>Oomycota</taxon>
        <taxon>Peronosporomycetes</taxon>
        <taxon>Peronosporales</taxon>
        <taxon>Peronosporaceae</taxon>
        <taxon>Phytophthora</taxon>
    </lineage>
</organism>
<gene>
    <name evidence="1" type="ORF">Plil01_001273800</name>
</gene>
<keyword evidence="2" id="KW-1185">Reference proteome</keyword>
<evidence type="ECO:0000313" key="1">
    <source>
        <dbReference type="EMBL" id="GMF29921.1"/>
    </source>
</evidence>
<dbReference type="OrthoDB" id="10605564at2759"/>
<dbReference type="Proteomes" id="UP001165083">
    <property type="component" value="Unassembled WGS sequence"/>
</dbReference>